<evidence type="ECO:0000259" key="3">
    <source>
        <dbReference type="Pfam" id="PF24906"/>
    </source>
</evidence>
<feature type="compositionally biased region" description="Basic and acidic residues" evidence="2">
    <location>
        <begin position="68"/>
        <end position="78"/>
    </location>
</feature>
<feature type="domain" description="WRKY19-like zinc finger" evidence="3">
    <location>
        <begin position="197"/>
        <end position="218"/>
    </location>
</feature>
<accession>A0AAD9GKV7</accession>
<dbReference type="PANTHER" id="PTHR31827:SF1">
    <property type="entry name" value="EMB|CAB89363.1"/>
    <property type="match status" value="1"/>
</dbReference>
<feature type="coiled-coil region" evidence="1">
    <location>
        <begin position="33"/>
        <end position="60"/>
    </location>
</feature>
<organism evidence="4 5">
    <name type="scientific">Phytophthora citrophthora</name>
    <dbReference type="NCBI Taxonomy" id="4793"/>
    <lineage>
        <taxon>Eukaryota</taxon>
        <taxon>Sar</taxon>
        <taxon>Stramenopiles</taxon>
        <taxon>Oomycota</taxon>
        <taxon>Peronosporomycetes</taxon>
        <taxon>Peronosporales</taxon>
        <taxon>Peronosporaceae</taxon>
        <taxon>Phytophthora</taxon>
    </lineage>
</organism>
<dbReference type="Pfam" id="PF24906">
    <property type="entry name" value="Zf_WRKY19"/>
    <property type="match status" value="1"/>
</dbReference>
<protein>
    <recommendedName>
        <fullName evidence="3">WRKY19-like zinc finger domain-containing protein</fullName>
    </recommendedName>
</protein>
<gene>
    <name evidence="4" type="ORF">P3T76_007980</name>
</gene>
<evidence type="ECO:0000313" key="4">
    <source>
        <dbReference type="EMBL" id="KAK1940529.1"/>
    </source>
</evidence>
<comment type="caution">
    <text evidence="4">The sequence shown here is derived from an EMBL/GenBank/DDBJ whole genome shotgun (WGS) entry which is preliminary data.</text>
</comment>
<feature type="region of interest" description="Disordered" evidence="2">
    <location>
        <begin position="471"/>
        <end position="493"/>
    </location>
</feature>
<dbReference type="PANTHER" id="PTHR31827">
    <property type="entry name" value="EMB|CAB89363.1"/>
    <property type="match status" value="1"/>
</dbReference>
<dbReference type="AlphaFoldDB" id="A0AAD9GKV7"/>
<reference evidence="4" key="1">
    <citation type="submission" date="2023-08" db="EMBL/GenBank/DDBJ databases">
        <title>Reference Genome Resource for the Citrus Pathogen Phytophthora citrophthora.</title>
        <authorList>
            <person name="Moller H."/>
            <person name="Coetzee B."/>
            <person name="Rose L.J."/>
            <person name="Van Niekerk J.M."/>
        </authorList>
    </citation>
    <scope>NUCLEOTIDE SEQUENCE</scope>
    <source>
        <strain evidence="4">STE-U-9442</strain>
    </source>
</reference>
<proteinExistence type="predicted"/>
<keyword evidence="5" id="KW-1185">Reference proteome</keyword>
<evidence type="ECO:0000313" key="5">
    <source>
        <dbReference type="Proteomes" id="UP001259832"/>
    </source>
</evidence>
<feature type="compositionally biased region" description="Polar residues" evidence="2">
    <location>
        <begin position="473"/>
        <end position="482"/>
    </location>
</feature>
<dbReference type="EMBL" id="JASMQC010000014">
    <property type="protein sequence ID" value="KAK1940529.1"/>
    <property type="molecule type" value="Genomic_DNA"/>
</dbReference>
<evidence type="ECO:0000256" key="1">
    <source>
        <dbReference type="SAM" id="Coils"/>
    </source>
</evidence>
<name>A0AAD9GKV7_9STRA</name>
<sequence length="493" mass="54833">MLDIEAVGSDLPQAEQDETMADLVFFLNTFGSTQAVRLKLQEQEKDIRRLEKQVRRFLIGQGMADVAQEERTGNREQKSSTSSGNREEDVGTIMTNLHFFLQTFGSTRAVRQKLESQSQKITGLKRTAQWFQERQGKAVQVTTSDTVSSLKLTNAGLPRSEEKITRIQTKPAAHSSMSSEAIARNSGIKAMDKTQPRCSQPGCKKTVQVNGLCYHHGGYYTCTFKDCNRRAVTKYLCHMHGGGKICRQSDCIKQIVSSDMEFCSTHAREQACRVEGCKNFQVKRGYCTKHNLEKAVNTHTKKDILPCDQAPAPEAHPSTPKLHHKICRAPGCMKWVMRNGDPNAYCIVHRDGCTTESGSSGMPVRLEAPIDSVITQPTEVTKEEDVLPPSKPVNRVCNQPGCTNMNLQGAKKGFCFRHGGGKTCVVEGCTKKQKRNKRCAAHGGYYGCKAEGCKKRVYVRGYCKSHLQERSTDNAGNLSSGRPQHVLDLHMPK</sequence>
<keyword evidence="1" id="KW-0175">Coiled coil</keyword>
<evidence type="ECO:0000256" key="2">
    <source>
        <dbReference type="SAM" id="MobiDB-lite"/>
    </source>
</evidence>
<dbReference type="Proteomes" id="UP001259832">
    <property type="component" value="Unassembled WGS sequence"/>
</dbReference>
<dbReference type="InterPro" id="IPR056866">
    <property type="entry name" value="Znf_WRKY19"/>
</dbReference>
<feature type="region of interest" description="Disordered" evidence="2">
    <location>
        <begin position="65"/>
        <end position="88"/>
    </location>
</feature>